<gene>
    <name evidence="1" type="ORF">PIB30_094627</name>
</gene>
<keyword evidence="2" id="KW-1185">Reference proteome</keyword>
<sequence length="185" mass="20492">MRFHGNTATISVGGMAISGEEQRSISPWESSILHNPSTEASSSVLSWSSSSLRNHLRSQMLSFRNGVVIGATVARLPSPLSPIALVCQASKILVVSDSVSLDERDAGCVATTTKKKRNRGKERVGDYCIISELEVGHIQLISANLQRLDVARLPESREQSIDHNNKQERRQQFALFKTSLKMKWF</sequence>
<protein>
    <submittedName>
        <fullName evidence="1">Uncharacterized protein</fullName>
    </submittedName>
</protein>
<reference evidence="1 2" key="1">
    <citation type="journal article" date="2023" name="Plants (Basel)">
        <title>Bridging the Gap: Combining Genomics and Transcriptomics Approaches to Understand Stylosanthes scabra, an Orphan Legume from the Brazilian Caatinga.</title>
        <authorList>
            <person name="Ferreira-Neto J.R.C."/>
            <person name="da Silva M.D."/>
            <person name="Binneck E."/>
            <person name="de Melo N.F."/>
            <person name="da Silva R.H."/>
            <person name="de Melo A.L.T.M."/>
            <person name="Pandolfi V."/>
            <person name="Bustamante F.O."/>
            <person name="Brasileiro-Vidal A.C."/>
            <person name="Benko-Iseppon A.M."/>
        </authorList>
    </citation>
    <scope>NUCLEOTIDE SEQUENCE [LARGE SCALE GENOMIC DNA]</scope>
    <source>
        <tissue evidence="1">Leaves</tissue>
    </source>
</reference>
<evidence type="ECO:0000313" key="1">
    <source>
        <dbReference type="EMBL" id="MED6164909.1"/>
    </source>
</evidence>
<evidence type="ECO:0000313" key="2">
    <source>
        <dbReference type="Proteomes" id="UP001341840"/>
    </source>
</evidence>
<name>A0ABU6UVN8_9FABA</name>
<proteinExistence type="predicted"/>
<comment type="caution">
    <text evidence="1">The sequence shown here is derived from an EMBL/GenBank/DDBJ whole genome shotgun (WGS) entry which is preliminary data.</text>
</comment>
<dbReference type="EMBL" id="JASCZI010122932">
    <property type="protein sequence ID" value="MED6164909.1"/>
    <property type="molecule type" value="Genomic_DNA"/>
</dbReference>
<dbReference type="Proteomes" id="UP001341840">
    <property type="component" value="Unassembled WGS sequence"/>
</dbReference>
<accession>A0ABU6UVN8</accession>
<organism evidence="1 2">
    <name type="scientific">Stylosanthes scabra</name>
    <dbReference type="NCBI Taxonomy" id="79078"/>
    <lineage>
        <taxon>Eukaryota</taxon>
        <taxon>Viridiplantae</taxon>
        <taxon>Streptophyta</taxon>
        <taxon>Embryophyta</taxon>
        <taxon>Tracheophyta</taxon>
        <taxon>Spermatophyta</taxon>
        <taxon>Magnoliopsida</taxon>
        <taxon>eudicotyledons</taxon>
        <taxon>Gunneridae</taxon>
        <taxon>Pentapetalae</taxon>
        <taxon>rosids</taxon>
        <taxon>fabids</taxon>
        <taxon>Fabales</taxon>
        <taxon>Fabaceae</taxon>
        <taxon>Papilionoideae</taxon>
        <taxon>50 kb inversion clade</taxon>
        <taxon>dalbergioids sensu lato</taxon>
        <taxon>Dalbergieae</taxon>
        <taxon>Pterocarpus clade</taxon>
        <taxon>Stylosanthes</taxon>
    </lineage>
</organism>